<feature type="domain" description="Integrase catalytic" evidence="1">
    <location>
        <begin position="4"/>
        <end position="45"/>
    </location>
</feature>
<evidence type="ECO:0000313" key="3">
    <source>
        <dbReference type="Proteomes" id="UP000037193"/>
    </source>
</evidence>
<name>A0A0L7AWA5_BIFBR</name>
<gene>
    <name evidence="2" type="ORF">BBM1128_08485</name>
</gene>
<dbReference type="AlphaFoldDB" id="A0A0L7AWA5"/>
<dbReference type="EMBL" id="AVQD01000014">
    <property type="protein sequence ID" value="KOA39517.1"/>
    <property type="molecule type" value="Genomic_DNA"/>
</dbReference>
<dbReference type="InterPro" id="IPR001584">
    <property type="entry name" value="Integrase_cat-core"/>
</dbReference>
<dbReference type="GO" id="GO:0015074">
    <property type="term" value="P:DNA integration"/>
    <property type="evidence" value="ECO:0007669"/>
    <property type="project" value="InterPro"/>
</dbReference>
<accession>A0A0L7AWA5</accession>
<comment type="caution">
    <text evidence="2">The sequence shown here is derived from an EMBL/GenBank/DDBJ whole genome shotgun (WGS) entry which is preliminary data.</text>
</comment>
<dbReference type="PATRIC" id="fig|1365965.3.peg.1703"/>
<organism evidence="2 3">
    <name type="scientific">Bifidobacterium breve MCC 1128</name>
    <dbReference type="NCBI Taxonomy" id="1365965"/>
    <lineage>
        <taxon>Bacteria</taxon>
        <taxon>Bacillati</taxon>
        <taxon>Actinomycetota</taxon>
        <taxon>Actinomycetes</taxon>
        <taxon>Bifidobacteriales</taxon>
        <taxon>Bifidobacteriaceae</taxon>
        <taxon>Bifidobacterium</taxon>
    </lineage>
</organism>
<evidence type="ECO:0000313" key="2">
    <source>
        <dbReference type="EMBL" id="KOA39517.1"/>
    </source>
</evidence>
<evidence type="ECO:0000259" key="1">
    <source>
        <dbReference type="Pfam" id="PF13333"/>
    </source>
</evidence>
<dbReference type="Pfam" id="PF13333">
    <property type="entry name" value="rve_2"/>
    <property type="match status" value="1"/>
</dbReference>
<dbReference type="Proteomes" id="UP000037193">
    <property type="component" value="Unassembled WGS sequence"/>
</dbReference>
<sequence length="47" mass="5738">MCRNHYAAIEQLRHDPDDYVWWSDNRRLRSTLGYRSPKEFTEQGLIL</sequence>
<dbReference type="RefSeq" id="WP_230473570.1">
    <property type="nucleotide sequence ID" value="NZ_AVQD01000014.1"/>
</dbReference>
<protein>
    <recommendedName>
        <fullName evidence="1">Integrase catalytic domain-containing protein</fullName>
    </recommendedName>
</protein>
<proteinExistence type="predicted"/>
<reference evidence="2 3" key="1">
    <citation type="journal article" date="2015" name="Int J Genomics">
        <title>Comparative Genomics Revealed Genetic Diversity and Species/Strain-Level Differences in Carbohydrate Metabolism of Three Probiotic Bifidobacterial Species.</title>
        <authorList>
            <person name="Odamaki T."/>
            <person name="Horigome A."/>
            <person name="Sugahara H."/>
            <person name="Hashikura N."/>
            <person name="Minami J."/>
            <person name="Xiao J.Z."/>
            <person name="Abe F."/>
        </authorList>
    </citation>
    <scope>NUCLEOTIDE SEQUENCE [LARGE SCALE GENOMIC DNA]</scope>
    <source>
        <strain evidence="2 3">MCC 1128</strain>
    </source>
</reference>